<proteinExistence type="predicted"/>
<gene>
    <name evidence="1" type="ORF">BDM02DRAFT_3167762</name>
</gene>
<dbReference type="Proteomes" id="UP000886501">
    <property type="component" value="Unassembled WGS sequence"/>
</dbReference>
<name>A0ACB6ZGP6_THEGA</name>
<protein>
    <submittedName>
        <fullName evidence="1">WLM-domain-containing protein</fullName>
    </submittedName>
</protein>
<accession>A0ACB6ZGP6</accession>
<dbReference type="EMBL" id="MU118007">
    <property type="protein sequence ID" value="KAF9648831.1"/>
    <property type="molecule type" value="Genomic_DNA"/>
</dbReference>
<comment type="caution">
    <text evidence="1">The sequence shown here is derived from an EMBL/GenBank/DDBJ whole genome shotgun (WGS) entry which is preliminary data.</text>
</comment>
<reference evidence="1" key="1">
    <citation type="submission" date="2019-10" db="EMBL/GenBank/DDBJ databases">
        <authorList>
            <consortium name="DOE Joint Genome Institute"/>
            <person name="Kuo A."/>
            <person name="Miyauchi S."/>
            <person name="Kiss E."/>
            <person name="Drula E."/>
            <person name="Kohler A."/>
            <person name="Sanchez-Garcia M."/>
            <person name="Andreopoulos B."/>
            <person name="Barry K.W."/>
            <person name="Bonito G."/>
            <person name="Buee M."/>
            <person name="Carver A."/>
            <person name="Chen C."/>
            <person name="Cichocki N."/>
            <person name="Clum A."/>
            <person name="Culley D."/>
            <person name="Crous P.W."/>
            <person name="Fauchery L."/>
            <person name="Girlanda M."/>
            <person name="Hayes R."/>
            <person name="Keri Z."/>
            <person name="Labutti K."/>
            <person name="Lipzen A."/>
            <person name="Lombard V."/>
            <person name="Magnuson J."/>
            <person name="Maillard F."/>
            <person name="Morin E."/>
            <person name="Murat C."/>
            <person name="Nolan M."/>
            <person name="Ohm R."/>
            <person name="Pangilinan J."/>
            <person name="Pereira M."/>
            <person name="Perotto S."/>
            <person name="Peter M."/>
            <person name="Riley R."/>
            <person name="Sitrit Y."/>
            <person name="Stielow B."/>
            <person name="Szollosi G."/>
            <person name="Zifcakova L."/>
            <person name="Stursova M."/>
            <person name="Spatafora J.W."/>
            <person name="Tedersoo L."/>
            <person name="Vaario L.-M."/>
            <person name="Yamada A."/>
            <person name="Yan M."/>
            <person name="Wang P."/>
            <person name="Xu J."/>
            <person name="Bruns T."/>
            <person name="Baldrian P."/>
            <person name="Vilgalys R."/>
            <person name="Henrissat B."/>
            <person name="Grigoriev I.V."/>
            <person name="Hibbett D."/>
            <person name="Nagy L.G."/>
            <person name="Martin F.M."/>
        </authorList>
    </citation>
    <scope>NUCLEOTIDE SEQUENCE</scope>
    <source>
        <strain evidence="1">P2</strain>
    </source>
</reference>
<organism evidence="1 2">
    <name type="scientific">Thelephora ganbajun</name>
    <name type="common">Ganba fungus</name>
    <dbReference type="NCBI Taxonomy" id="370292"/>
    <lineage>
        <taxon>Eukaryota</taxon>
        <taxon>Fungi</taxon>
        <taxon>Dikarya</taxon>
        <taxon>Basidiomycota</taxon>
        <taxon>Agaricomycotina</taxon>
        <taxon>Agaricomycetes</taxon>
        <taxon>Thelephorales</taxon>
        <taxon>Thelephoraceae</taxon>
        <taxon>Thelephora</taxon>
    </lineage>
</organism>
<sequence length="440" mass="48804">MVHLRLNEKEISPNTYINFITALPTSGDERERARQLLRALAAQVKPVMKAHGFTINSFEEYEWNTVFAGRNWNAGETIELVLRRADGSFLPASYLLNTLCHELAHIRHMNHGSKFQRLWSKLRSEVLALQQRGYYGDGYWSSGQRLSDSTPSQGYSTLDDRSVPEYLCGGAQRQARPRTLKRRRQRADHASHASPSNHTGAQTAKRRKPGSRITKDFGGDGKTLNDGTPDGPGTGFRKRAQSNRAREERALAAEKRLSAPSQKPTIKEQPPGDGASESGSDEEVEFVKTEGDDDRRKTLLDSIQAGDSSLDQLKSQSKLEDYAGFFHLPGSLEREKLSTVRDPQRGDPTRALLTTSSEVIDLSLSTDEEGDDDRSEDIVATTSSEPRGGCDIQRTVTSTSVTGEPNHFSDGRWACPICTLVNQSRHLSCDACGSPRPIYL</sequence>
<evidence type="ECO:0000313" key="2">
    <source>
        <dbReference type="Proteomes" id="UP000886501"/>
    </source>
</evidence>
<evidence type="ECO:0000313" key="1">
    <source>
        <dbReference type="EMBL" id="KAF9648831.1"/>
    </source>
</evidence>
<keyword evidence="2" id="KW-1185">Reference proteome</keyword>
<reference evidence="1" key="2">
    <citation type="journal article" date="2020" name="Nat. Commun.">
        <title>Large-scale genome sequencing of mycorrhizal fungi provides insights into the early evolution of symbiotic traits.</title>
        <authorList>
            <person name="Miyauchi S."/>
            <person name="Kiss E."/>
            <person name="Kuo A."/>
            <person name="Drula E."/>
            <person name="Kohler A."/>
            <person name="Sanchez-Garcia M."/>
            <person name="Morin E."/>
            <person name="Andreopoulos B."/>
            <person name="Barry K.W."/>
            <person name="Bonito G."/>
            <person name="Buee M."/>
            <person name="Carver A."/>
            <person name="Chen C."/>
            <person name="Cichocki N."/>
            <person name="Clum A."/>
            <person name="Culley D."/>
            <person name="Crous P.W."/>
            <person name="Fauchery L."/>
            <person name="Girlanda M."/>
            <person name="Hayes R.D."/>
            <person name="Keri Z."/>
            <person name="LaButti K."/>
            <person name="Lipzen A."/>
            <person name="Lombard V."/>
            <person name="Magnuson J."/>
            <person name="Maillard F."/>
            <person name="Murat C."/>
            <person name="Nolan M."/>
            <person name="Ohm R.A."/>
            <person name="Pangilinan J."/>
            <person name="Pereira M.F."/>
            <person name="Perotto S."/>
            <person name="Peter M."/>
            <person name="Pfister S."/>
            <person name="Riley R."/>
            <person name="Sitrit Y."/>
            <person name="Stielow J.B."/>
            <person name="Szollosi G."/>
            <person name="Zifcakova L."/>
            <person name="Stursova M."/>
            <person name="Spatafora J.W."/>
            <person name="Tedersoo L."/>
            <person name="Vaario L.M."/>
            <person name="Yamada A."/>
            <person name="Yan M."/>
            <person name="Wang P."/>
            <person name="Xu J."/>
            <person name="Bruns T."/>
            <person name="Baldrian P."/>
            <person name="Vilgalys R."/>
            <person name="Dunand C."/>
            <person name="Henrissat B."/>
            <person name="Grigoriev I.V."/>
            <person name="Hibbett D."/>
            <person name="Nagy L.G."/>
            <person name="Martin F.M."/>
        </authorList>
    </citation>
    <scope>NUCLEOTIDE SEQUENCE</scope>
    <source>
        <strain evidence="1">P2</strain>
    </source>
</reference>